<sequence length="210" mass="23434">MVKLCLKFGANIEWRDDFGITALGYAAENGNCQVEKIVDVKNINGFSPLELALSNCYVQDSLIFQLISFTNVLQLSNQNSKTGKTPLHIASENNRQMAIDLLLESGIDTSIKDNEGRIAVHYAVISDNLPMETVCKLCQYTLNLNISDAYGLSPIDYAVISSKAPIMLLLINYGCKITTKTWELVKTKIELLALLLDKLMKDCRYFLSVK</sequence>
<keyword evidence="4" id="KW-1185">Reference proteome</keyword>
<keyword evidence="2 3" id="KW-0040">ANK repeat</keyword>
<dbReference type="PROSITE" id="PS50297">
    <property type="entry name" value="ANK_REP_REGION"/>
    <property type="match status" value="1"/>
</dbReference>
<dbReference type="SMART" id="SM00248">
    <property type="entry name" value="ANK"/>
    <property type="match status" value="4"/>
</dbReference>
<evidence type="ECO:0000313" key="4">
    <source>
        <dbReference type="Proteomes" id="UP000515154"/>
    </source>
</evidence>
<organism evidence="4 5">
    <name type="scientific">Octopus sinensis</name>
    <name type="common">East Asian common octopus</name>
    <dbReference type="NCBI Taxonomy" id="2607531"/>
    <lineage>
        <taxon>Eukaryota</taxon>
        <taxon>Metazoa</taxon>
        <taxon>Spiralia</taxon>
        <taxon>Lophotrochozoa</taxon>
        <taxon>Mollusca</taxon>
        <taxon>Cephalopoda</taxon>
        <taxon>Coleoidea</taxon>
        <taxon>Octopodiformes</taxon>
        <taxon>Octopoda</taxon>
        <taxon>Incirrata</taxon>
        <taxon>Octopodidae</taxon>
        <taxon>Octopus</taxon>
    </lineage>
</organism>
<evidence type="ECO:0000256" key="1">
    <source>
        <dbReference type="ARBA" id="ARBA00022737"/>
    </source>
</evidence>
<dbReference type="AlphaFoldDB" id="A0A6P7TS48"/>
<dbReference type="InterPro" id="IPR002110">
    <property type="entry name" value="Ankyrin_rpt"/>
</dbReference>
<keyword evidence="1" id="KW-0677">Repeat</keyword>
<gene>
    <name evidence="5" type="primary">LOC115228678</name>
</gene>
<name>A0A6P7TS48_9MOLL</name>
<dbReference type="RefSeq" id="XP_029655069.1">
    <property type="nucleotide sequence ID" value="XM_029799209.1"/>
</dbReference>
<accession>A0A6P7TS48</accession>
<dbReference type="SUPFAM" id="SSF48403">
    <property type="entry name" value="Ankyrin repeat"/>
    <property type="match status" value="1"/>
</dbReference>
<dbReference type="Proteomes" id="UP000515154">
    <property type="component" value="Unplaced"/>
</dbReference>
<dbReference type="InterPro" id="IPR036770">
    <property type="entry name" value="Ankyrin_rpt-contain_sf"/>
</dbReference>
<dbReference type="InterPro" id="IPR051165">
    <property type="entry name" value="Multifunctional_ANK_Repeat"/>
</dbReference>
<feature type="repeat" description="ANK" evidence="3">
    <location>
        <begin position="82"/>
        <end position="114"/>
    </location>
</feature>
<dbReference type="Pfam" id="PF12796">
    <property type="entry name" value="Ank_2"/>
    <property type="match status" value="1"/>
</dbReference>
<protein>
    <submittedName>
        <fullName evidence="5">26S proteasome non-ATPase regulatory subunit 10-like</fullName>
    </submittedName>
</protein>
<dbReference type="PANTHER" id="PTHR24123:SF33">
    <property type="entry name" value="PROTEIN HOS4"/>
    <property type="match status" value="1"/>
</dbReference>
<dbReference type="PANTHER" id="PTHR24123">
    <property type="entry name" value="ANKYRIN REPEAT-CONTAINING"/>
    <property type="match status" value="1"/>
</dbReference>
<dbReference type="Gene3D" id="1.25.40.20">
    <property type="entry name" value="Ankyrin repeat-containing domain"/>
    <property type="match status" value="2"/>
</dbReference>
<dbReference type="PROSITE" id="PS50088">
    <property type="entry name" value="ANK_REPEAT"/>
    <property type="match status" value="1"/>
</dbReference>
<reference evidence="5" key="1">
    <citation type="submission" date="2025-08" db="UniProtKB">
        <authorList>
            <consortium name="RefSeq"/>
        </authorList>
    </citation>
    <scope>IDENTIFICATION</scope>
</reference>
<evidence type="ECO:0000256" key="2">
    <source>
        <dbReference type="ARBA" id="ARBA00023043"/>
    </source>
</evidence>
<dbReference type="KEGG" id="osn:115228678"/>
<proteinExistence type="predicted"/>
<evidence type="ECO:0000256" key="3">
    <source>
        <dbReference type="PROSITE-ProRule" id="PRU00023"/>
    </source>
</evidence>
<evidence type="ECO:0000313" key="5">
    <source>
        <dbReference type="RefSeq" id="XP_029655069.1"/>
    </source>
</evidence>